<sequence>MASQHDFAVRAFAPVENHGGIGSVRGVHLPIFLSSGMGVETTERVVLRDAEEWCGVAVGSCESRLTWRRS</sequence>
<accession>A0ABQ2LIS0</accession>
<reference evidence="2" key="1">
    <citation type="journal article" date="2019" name="Int. J. Syst. Evol. Microbiol.">
        <title>The Global Catalogue of Microorganisms (GCM) 10K type strain sequencing project: providing services to taxonomists for standard genome sequencing and annotation.</title>
        <authorList>
            <consortium name="The Broad Institute Genomics Platform"/>
            <consortium name="The Broad Institute Genome Sequencing Center for Infectious Disease"/>
            <person name="Wu L."/>
            <person name="Ma J."/>
        </authorList>
    </citation>
    <scope>NUCLEOTIDE SEQUENCE [LARGE SCALE GENOMIC DNA]</scope>
    <source>
        <strain evidence="2">CGMCC 4.7349</strain>
    </source>
</reference>
<proteinExistence type="predicted"/>
<dbReference type="Proteomes" id="UP000656881">
    <property type="component" value="Unassembled WGS sequence"/>
</dbReference>
<comment type="caution">
    <text evidence="1">The sequence shown here is derived from an EMBL/GenBank/DDBJ whole genome shotgun (WGS) entry which is preliminary data.</text>
</comment>
<dbReference type="EMBL" id="BMNG01000001">
    <property type="protein sequence ID" value="GGO33708.1"/>
    <property type="molecule type" value="Genomic_DNA"/>
</dbReference>
<evidence type="ECO:0000313" key="2">
    <source>
        <dbReference type="Proteomes" id="UP000656881"/>
    </source>
</evidence>
<name>A0ABQ2LIS0_9ACTN</name>
<gene>
    <name evidence="1" type="ORF">GCM10012286_01680</name>
</gene>
<keyword evidence="2" id="KW-1185">Reference proteome</keyword>
<protein>
    <submittedName>
        <fullName evidence="1">Uncharacterized protein</fullName>
    </submittedName>
</protein>
<organism evidence="1 2">
    <name type="scientific">Streptomyces lasiicapitis</name>
    <dbReference type="NCBI Taxonomy" id="1923961"/>
    <lineage>
        <taxon>Bacteria</taxon>
        <taxon>Bacillati</taxon>
        <taxon>Actinomycetota</taxon>
        <taxon>Actinomycetes</taxon>
        <taxon>Kitasatosporales</taxon>
        <taxon>Streptomycetaceae</taxon>
        <taxon>Streptomyces</taxon>
    </lineage>
</organism>
<evidence type="ECO:0000313" key="1">
    <source>
        <dbReference type="EMBL" id="GGO33708.1"/>
    </source>
</evidence>